<name>A0A0E9NRN8_SAICN</name>
<feature type="transmembrane region" description="Helical" evidence="1">
    <location>
        <begin position="107"/>
        <end position="131"/>
    </location>
</feature>
<comment type="caution">
    <text evidence="2">The sequence shown here is derived from an EMBL/GenBank/DDBJ whole genome shotgun (WGS) entry which is preliminary data.</text>
</comment>
<protein>
    <submittedName>
        <fullName evidence="2">Uncharacterized protein</fullName>
    </submittedName>
</protein>
<proteinExistence type="predicted"/>
<feature type="transmembrane region" description="Helical" evidence="1">
    <location>
        <begin position="29"/>
        <end position="48"/>
    </location>
</feature>
<reference evidence="2 3" key="1">
    <citation type="journal article" date="2011" name="J. Gen. Appl. Microbiol.">
        <title>Draft genome sequencing of the enigmatic yeast Saitoella complicata.</title>
        <authorList>
            <person name="Nishida H."/>
            <person name="Hamamoto M."/>
            <person name="Sugiyama J."/>
        </authorList>
    </citation>
    <scope>NUCLEOTIDE SEQUENCE [LARGE SCALE GENOMIC DNA]</scope>
    <source>
        <strain evidence="2 3">NRRL Y-17804</strain>
    </source>
</reference>
<feature type="transmembrane region" description="Helical" evidence="1">
    <location>
        <begin position="68"/>
        <end position="87"/>
    </location>
</feature>
<evidence type="ECO:0000313" key="3">
    <source>
        <dbReference type="Proteomes" id="UP000033140"/>
    </source>
</evidence>
<sequence>MVTLRVSYISAGEFLESLRSKDNQDVAHLLRALAITVAEFAFVLVFAVMAEAVKDTGYSAALTVQSKALISLIGLFLLLIGRVPIIFWEFKCSGQLKNILEGAMEVFVFVAYLVFMPALCICTAVFVAFLCGGKMKNIA</sequence>
<evidence type="ECO:0000313" key="2">
    <source>
        <dbReference type="EMBL" id="GAO52443.1"/>
    </source>
</evidence>
<evidence type="ECO:0000256" key="1">
    <source>
        <dbReference type="SAM" id="Phobius"/>
    </source>
</evidence>
<dbReference type="AlphaFoldDB" id="A0A0E9NRN8"/>
<organism evidence="2 3">
    <name type="scientific">Saitoella complicata (strain BCRC 22490 / CBS 7301 / JCM 7358 / NBRC 10748 / NRRL Y-17804)</name>
    <dbReference type="NCBI Taxonomy" id="698492"/>
    <lineage>
        <taxon>Eukaryota</taxon>
        <taxon>Fungi</taxon>
        <taxon>Dikarya</taxon>
        <taxon>Ascomycota</taxon>
        <taxon>Taphrinomycotina</taxon>
        <taxon>Taphrinomycotina incertae sedis</taxon>
        <taxon>Saitoella</taxon>
    </lineage>
</organism>
<reference evidence="2 3" key="3">
    <citation type="journal article" date="2015" name="Genome Announc.">
        <title>Draft Genome Sequence of the Archiascomycetous Yeast Saitoella complicata.</title>
        <authorList>
            <person name="Yamauchi K."/>
            <person name="Kondo S."/>
            <person name="Hamamoto M."/>
            <person name="Takahashi Y."/>
            <person name="Ogura Y."/>
            <person name="Hayashi T."/>
            <person name="Nishida H."/>
        </authorList>
    </citation>
    <scope>NUCLEOTIDE SEQUENCE [LARGE SCALE GENOMIC DNA]</scope>
    <source>
        <strain evidence="2 3">NRRL Y-17804</strain>
    </source>
</reference>
<accession>A0A0E9NRN8</accession>
<dbReference type="Proteomes" id="UP000033140">
    <property type="component" value="Unassembled WGS sequence"/>
</dbReference>
<keyword evidence="1" id="KW-0472">Membrane</keyword>
<reference evidence="2 3" key="2">
    <citation type="journal article" date="2014" name="J. Gen. Appl. Microbiol.">
        <title>The early diverging ascomycetous budding yeast Saitoella complicata has three histone deacetylases belonging to the Clr6, Hos2, and Rpd3 lineages.</title>
        <authorList>
            <person name="Nishida H."/>
            <person name="Matsumoto T."/>
            <person name="Kondo S."/>
            <person name="Hamamoto M."/>
            <person name="Yoshikawa H."/>
        </authorList>
    </citation>
    <scope>NUCLEOTIDE SEQUENCE [LARGE SCALE GENOMIC DNA]</scope>
    <source>
        <strain evidence="2 3">NRRL Y-17804</strain>
    </source>
</reference>
<keyword evidence="1" id="KW-1133">Transmembrane helix</keyword>
<keyword evidence="1" id="KW-0812">Transmembrane</keyword>
<gene>
    <name evidence="2" type="ORF">G7K_6519-t1</name>
</gene>
<dbReference type="EMBL" id="BACD03000069">
    <property type="protein sequence ID" value="GAO52443.1"/>
    <property type="molecule type" value="Genomic_DNA"/>
</dbReference>
<keyword evidence="3" id="KW-1185">Reference proteome</keyword>